<gene>
    <name evidence="2" type="ORF">GT037_003255</name>
</gene>
<feature type="region of interest" description="Disordered" evidence="1">
    <location>
        <begin position="56"/>
        <end position="83"/>
    </location>
</feature>
<evidence type="ECO:0000313" key="2">
    <source>
        <dbReference type="EMBL" id="KAF7679507.1"/>
    </source>
</evidence>
<proteinExistence type="predicted"/>
<dbReference type="RefSeq" id="XP_038789580.1">
    <property type="nucleotide sequence ID" value="XM_038928302.1"/>
</dbReference>
<dbReference type="Proteomes" id="UP000596902">
    <property type="component" value="Unassembled WGS sequence"/>
</dbReference>
<reference evidence="2" key="1">
    <citation type="submission" date="2020-01" db="EMBL/GenBank/DDBJ databases">
        <authorList>
            <person name="Feng Z.H.Z."/>
        </authorList>
    </citation>
    <scope>NUCLEOTIDE SEQUENCE</scope>
    <source>
        <strain evidence="2">CBS107.38</strain>
    </source>
</reference>
<dbReference type="EMBL" id="JAAABM010000003">
    <property type="protein sequence ID" value="KAF7679507.1"/>
    <property type="molecule type" value="Genomic_DNA"/>
</dbReference>
<protein>
    <submittedName>
        <fullName evidence="2">Uncharacterized protein</fullName>
    </submittedName>
</protein>
<dbReference type="AlphaFoldDB" id="A0A8H7EGY5"/>
<evidence type="ECO:0000256" key="1">
    <source>
        <dbReference type="SAM" id="MobiDB-lite"/>
    </source>
</evidence>
<name>A0A8H7EGY5_9PLEO</name>
<sequence length="83" mass="9097">MYNAAAFDDDDNDYGLDLFLIAGAPLKQKTVKAHPIDTVGAGDPPDVYKLQLRFEDETRSSRGPQANLDTNTAVNDGGQQWLE</sequence>
<keyword evidence="3" id="KW-1185">Reference proteome</keyword>
<organism evidence="2 3">
    <name type="scientific">Alternaria burnsii</name>
    <dbReference type="NCBI Taxonomy" id="1187904"/>
    <lineage>
        <taxon>Eukaryota</taxon>
        <taxon>Fungi</taxon>
        <taxon>Dikarya</taxon>
        <taxon>Ascomycota</taxon>
        <taxon>Pezizomycotina</taxon>
        <taxon>Dothideomycetes</taxon>
        <taxon>Pleosporomycetidae</taxon>
        <taxon>Pleosporales</taxon>
        <taxon>Pleosporineae</taxon>
        <taxon>Pleosporaceae</taxon>
        <taxon>Alternaria</taxon>
        <taxon>Alternaria sect. Alternaria</taxon>
    </lineage>
</organism>
<reference evidence="2" key="2">
    <citation type="submission" date="2020-08" db="EMBL/GenBank/DDBJ databases">
        <title>Draft Genome Sequence of Cumin Blight Pathogen Alternaria burnsii.</title>
        <authorList>
            <person name="Feng Z."/>
        </authorList>
    </citation>
    <scope>NUCLEOTIDE SEQUENCE</scope>
    <source>
        <strain evidence="2">CBS107.38</strain>
    </source>
</reference>
<dbReference type="GeneID" id="62201480"/>
<comment type="caution">
    <text evidence="2">The sequence shown here is derived from an EMBL/GenBank/DDBJ whole genome shotgun (WGS) entry which is preliminary data.</text>
</comment>
<accession>A0A8H7EGY5</accession>
<feature type="compositionally biased region" description="Polar residues" evidence="1">
    <location>
        <begin position="61"/>
        <end position="83"/>
    </location>
</feature>
<evidence type="ECO:0000313" key="3">
    <source>
        <dbReference type="Proteomes" id="UP000596902"/>
    </source>
</evidence>